<evidence type="ECO:0000313" key="4">
    <source>
        <dbReference type="EMBL" id="WOG94043.1"/>
    </source>
</evidence>
<proteinExistence type="predicted"/>
<reference evidence="4" key="1">
    <citation type="journal article" date="2016" name="Nat. Genet.">
        <title>A high-quality carrot genome assembly provides new insights into carotenoid accumulation and asterid genome evolution.</title>
        <authorList>
            <person name="Iorizzo M."/>
            <person name="Ellison S."/>
            <person name="Senalik D."/>
            <person name="Zeng P."/>
            <person name="Satapoomin P."/>
            <person name="Huang J."/>
            <person name="Bowman M."/>
            <person name="Iovene M."/>
            <person name="Sanseverino W."/>
            <person name="Cavagnaro P."/>
            <person name="Yildiz M."/>
            <person name="Macko-Podgorni A."/>
            <person name="Moranska E."/>
            <person name="Grzebelus E."/>
            <person name="Grzebelus D."/>
            <person name="Ashrafi H."/>
            <person name="Zheng Z."/>
            <person name="Cheng S."/>
            <person name="Spooner D."/>
            <person name="Van Deynze A."/>
            <person name="Simon P."/>
        </authorList>
    </citation>
    <scope>NUCLEOTIDE SEQUENCE</scope>
    <source>
        <tissue evidence="4">Leaf</tissue>
    </source>
</reference>
<dbReference type="Pfam" id="PF03107">
    <property type="entry name" value="C1_2"/>
    <property type="match status" value="4"/>
</dbReference>
<name>A0AAF0WT25_DAUCS</name>
<feature type="domain" description="DC1" evidence="3">
    <location>
        <begin position="8"/>
        <end position="61"/>
    </location>
</feature>
<keyword evidence="5" id="KW-1185">Reference proteome</keyword>
<feature type="domain" description="DC1" evidence="3">
    <location>
        <begin position="177"/>
        <end position="227"/>
    </location>
</feature>
<dbReference type="SUPFAM" id="SSF57889">
    <property type="entry name" value="Cysteine-rich domain"/>
    <property type="match status" value="6"/>
</dbReference>
<evidence type="ECO:0000256" key="1">
    <source>
        <dbReference type="ARBA" id="ARBA00022737"/>
    </source>
</evidence>
<evidence type="ECO:0000313" key="5">
    <source>
        <dbReference type="Proteomes" id="UP000077755"/>
    </source>
</evidence>
<accession>A0AAF0WT25</accession>
<dbReference type="InterPro" id="IPR046349">
    <property type="entry name" value="C1-like_sf"/>
</dbReference>
<dbReference type="EMBL" id="CP093345">
    <property type="protein sequence ID" value="WOG94043.1"/>
    <property type="molecule type" value="Genomic_DNA"/>
</dbReference>
<dbReference type="InterPro" id="IPR004146">
    <property type="entry name" value="DC1"/>
</dbReference>
<dbReference type="InterPro" id="IPR053192">
    <property type="entry name" value="Vacuole_Formation_Reg"/>
</dbReference>
<dbReference type="PANTHER" id="PTHR32410">
    <property type="entry name" value="CYSTEINE/HISTIDINE-RICH C1 DOMAIN FAMILY PROTEIN"/>
    <property type="match status" value="1"/>
</dbReference>
<feature type="region of interest" description="Disordered" evidence="2">
    <location>
        <begin position="230"/>
        <end position="250"/>
    </location>
</feature>
<evidence type="ECO:0000259" key="3">
    <source>
        <dbReference type="Pfam" id="PF03107"/>
    </source>
</evidence>
<gene>
    <name evidence="4" type="ORF">DCAR_0313334</name>
</gene>
<feature type="domain" description="DC1" evidence="3">
    <location>
        <begin position="482"/>
        <end position="530"/>
    </location>
</feature>
<protein>
    <recommendedName>
        <fullName evidence="3">DC1 domain-containing protein</fullName>
    </recommendedName>
</protein>
<keyword evidence="1" id="KW-0677">Repeat</keyword>
<sequence>MSSTLVHFSHPKHSLVLKDFDVVGDDATCHVCDTSVIGSPTYTCSDDNTKCEGFYLHKTCAELSTPITFYKHNQHPLILCPVKGSCDVCYNRVEKFAYLCSDDCEFVVCVFCAFQQRALDHPGHEQHTLTLVPRESLFACDACSEEAKDSSYICTTCDFWIHKKCALSPLTIPNPSYHHHPLDLIYSIPKMHRYFTRYCNICHKRVMREAWLYYCHKCTYFVHVKCATSSHSSPSENENEEEGTPNEPDLVEFPLPTEELLFDLIISQCCKLQVESQGKDENTNPISTAPDPPIINQHWSHMEHPLVHFQFTTSENDDNENNYKRRELICDGCIQPITIFHPSYYACMKCGFFLHSFCSTKLPAVLLAGVCPAHPQHSLLLSQKNYFYTFAKCEICCYRTNGFYFLCETCDIRIDIRCAFLPTKIKHKSHKHHSLVQRPTSNFKCSASGYDFTSRTQYGCETCSNFHIDIASAFYPGRMKHRYDDHPVTLRQPPFFYEGVFYCEICEDQVNNQWWLYHCEECDHSFHNNCLLWDGSVKLGRNIELDINDQPHTLTLVVKCRIKKTQPKYNCRYCGNSFIWNYFLECDGCGYLICCLCVSEVKASNKSIHF</sequence>
<organism evidence="4 5">
    <name type="scientific">Daucus carota subsp. sativus</name>
    <name type="common">Carrot</name>
    <dbReference type="NCBI Taxonomy" id="79200"/>
    <lineage>
        <taxon>Eukaryota</taxon>
        <taxon>Viridiplantae</taxon>
        <taxon>Streptophyta</taxon>
        <taxon>Embryophyta</taxon>
        <taxon>Tracheophyta</taxon>
        <taxon>Spermatophyta</taxon>
        <taxon>Magnoliopsida</taxon>
        <taxon>eudicotyledons</taxon>
        <taxon>Gunneridae</taxon>
        <taxon>Pentapetalae</taxon>
        <taxon>asterids</taxon>
        <taxon>campanulids</taxon>
        <taxon>Apiales</taxon>
        <taxon>Apiaceae</taxon>
        <taxon>Apioideae</taxon>
        <taxon>Scandiceae</taxon>
        <taxon>Daucinae</taxon>
        <taxon>Daucus</taxon>
        <taxon>Daucus sect. Daucus</taxon>
    </lineage>
</organism>
<dbReference type="PANTHER" id="PTHR32410:SF216">
    <property type="entry name" value="PHORBOL-ESTER_DAG-TYPE DOMAIN-CONTAINING PROTEIN"/>
    <property type="match status" value="1"/>
</dbReference>
<dbReference type="Proteomes" id="UP000077755">
    <property type="component" value="Chromosome 3"/>
</dbReference>
<evidence type="ECO:0000256" key="2">
    <source>
        <dbReference type="SAM" id="MobiDB-lite"/>
    </source>
</evidence>
<dbReference type="AlphaFoldDB" id="A0AAF0WT25"/>
<feature type="domain" description="DC1" evidence="3">
    <location>
        <begin position="123"/>
        <end position="166"/>
    </location>
</feature>
<reference evidence="4" key="2">
    <citation type="submission" date="2022-03" db="EMBL/GenBank/DDBJ databases">
        <title>Draft title - Genomic analysis of global carrot germplasm unveils the trajectory of domestication and the origin of high carotenoid orange carrot.</title>
        <authorList>
            <person name="Iorizzo M."/>
            <person name="Ellison S."/>
            <person name="Senalik D."/>
            <person name="Macko-Podgorni A."/>
            <person name="Grzebelus D."/>
            <person name="Bostan H."/>
            <person name="Rolling W."/>
            <person name="Curaba J."/>
            <person name="Simon P."/>
        </authorList>
    </citation>
    <scope>NUCLEOTIDE SEQUENCE</scope>
    <source>
        <tissue evidence="4">Leaf</tissue>
    </source>
</reference>